<evidence type="ECO:0000313" key="1">
    <source>
        <dbReference type="EMBL" id="QHT78828.1"/>
    </source>
</evidence>
<proteinExistence type="predicted"/>
<organism evidence="1">
    <name type="scientific">viral metagenome</name>
    <dbReference type="NCBI Taxonomy" id="1070528"/>
    <lineage>
        <taxon>unclassified sequences</taxon>
        <taxon>metagenomes</taxon>
        <taxon>organismal metagenomes</taxon>
    </lineage>
</organism>
<dbReference type="AlphaFoldDB" id="A0A6C0HE03"/>
<reference evidence="1" key="1">
    <citation type="journal article" date="2020" name="Nature">
        <title>Giant virus diversity and host interactions through global metagenomics.</title>
        <authorList>
            <person name="Schulz F."/>
            <person name="Roux S."/>
            <person name="Paez-Espino D."/>
            <person name="Jungbluth S."/>
            <person name="Walsh D.A."/>
            <person name="Denef V.J."/>
            <person name="McMahon K.D."/>
            <person name="Konstantinidis K.T."/>
            <person name="Eloe-Fadrosh E.A."/>
            <person name="Kyrpides N.C."/>
            <person name="Woyke T."/>
        </authorList>
    </citation>
    <scope>NUCLEOTIDE SEQUENCE</scope>
    <source>
        <strain evidence="1">GVMAG-M-3300023179-92</strain>
    </source>
</reference>
<accession>A0A6C0HE03</accession>
<name>A0A6C0HE03_9ZZZZ</name>
<protein>
    <submittedName>
        <fullName evidence="1">Uncharacterized protein</fullName>
    </submittedName>
</protein>
<sequence length="151" mass="17678">MATNSSYGGISYDLPIKDKTMDECVQLIHKYNCEQSGWNYNPLKQGVFGYDNLVVSLTRVIYNSLSLYKNKRLSDENLEEISELVHEGWCKNYLHWLHNEPYIYNPNYIKPYAALGDEIRNMCAKTLYKDLPEDQKQKDRIIAKAIIDIFN</sequence>
<dbReference type="EMBL" id="MN739940">
    <property type="protein sequence ID" value="QHT78828.1"/>
    <property type="molecule type" value="Genomic_DNA"/>
</dbReference>